<evidence type="ECO:0000313" key="8">
    <source>
        <dbReference type="EMBL" id="MCP1674953.1"/>
    </source>
</evidence>
<dbReference type="NCBIfam" id="TIGR03725">
    <property type="entry name" value="T6A_YeaZ"/>
    <property type="match status" value="1"/>
</dbReference>
<evidence type="ECO:0000259" key="7">
    <source>
        <dbReference type="Pfam" id="PF00814"/>
    </source>
</evidence>
<dbReference type="CDD" id="cd24032">
    <property type="entry name" value="ASKHA_NBD_TsaB"/>
    <property type="match status" value="1"/>
</dbReference>
<dbReference type="FunFam" id="3.30.420.40:FF:000097">
    <property type="entry name" value="tRNA threonylcarbamoyladenosine biosynthesis protein TsaB"/>
    <property type="match status" value="1"/>
</dbReference>
<dbReference type="Pfam" id="PF00814">
    <property type="entry name" value="TsaD"/>
    <property type="match status" value="1"/>
</dbReference>
<dbReference type="GO" id="GO:0002949">
    <property type="term" value="P:tRNA threonylcarbamoyladenosine modification"/>
    <property type="evidence" value="ECO:0007669"/>
    <property type="project" value="InterPro"/>
</dbReference>
<dbReference type="Gene3D" id="3.30.420.40">
    <property type="match status" value="2"/>
</dbReference>
<dbReference type="PANTHER" id="PTHR11735:SF11">
    <property type="entry name" value="TRNA THREONYLCARBAMOYLADENOSINE BIOSYNTHESIS PROTEIN TSAB"/>
    <property type="match status" value="1"/>
</dbReference>
<evidence type="ECO:0000256" key="6">
    <source>
        <dbReference type="ARBA" id="ARBA00032446"/>
    </source>
</evidence>
<dbReference type="InterPro" id="IPR043129">
    <property type="entry name" value="ATPase_NBD"/>
</dbReference>
<dbReference type="Proteomes" id="UP001205843">
    <property type="component" value="Unassembled WGS sequence"/>
</dbReference>
<dbReference type="InterPro" id="IPR000905">
    <property type="entry name" value="Gcp-like_dom"/>
</dbReference>
<sequence length="236" mass="24802">MTVVPSSPIVLALDACTEACSVALWLEGRVLQQFEVTPRGHAQRLLPMVDVLLHEAGLERSAIDLIACGRGPGAFTGVRISLAVAQGLALALDVPVAAMSTLAVLAEGTHRRLGTTSVATALDARMGEVYWGAFRRDEATQSMVAEIEESVCAPGSVSLPPHWCDYAAAGSGWGVHRDALIGALPTMPGTVDEQALPEAQDMLRPALAMLRAGDVCAAEALAPVYLRDRVTHQQGS</sequence>
<evidence type="ECO:0000256" key="1">
    <source>
        <dbReference type="ARBA" id="ARBA00004496"/>
    </source>
</evidence>
<accession>A0AAE3G5T9</accession>
<comment type="caution">
    <text evidence="8">The sequence shown here is derived from an EMBL/GenBank/DDBJ whole genome shotgun (WGS) entry which is preliminary data.</text>
</comment>
<dbReference type="EMBL" id="JALJXV010000004">
    <property type="protein sequence ID" value="MCP1674953.1"/>
    <property type="molecule type" value="Genomic_DNA"/>
</dbReference>
<proteinExistence type="inferred from homology"/>
<keyword evidence="4" id="KW-0963">Cytoplasm</keyword>
<organism evidence="8 9">
    <name type="scientific">Natronocella acetinitrilica</name>
    <dbReference type="NCBI Taxonomy" id="414046"/>
    <lineage>
        <taxon>Bacteria</taxon>
        <taxon>Pseudomonadati</taxon>
        <taxon>Pseudomonadota</taxon>
        <taxon>Gammaproteobacteria</taxon>
        <taxon>Chromatiales</taxon>
        <taxon>Ectothiorhodospiraceae</taxon>
        <taxon>Natronocella</taxon>
    </lineage>
</organism>
<name>A0AAE3G5T9_9GAMM</name>
<comment type="similarity">
    <text evidence="2">Belongs to the KAE1 / TsaD family. TsaB subfamily.</text>
</comment>
<evidence type="ECO:0000256" key="2">
    <source>
        <dbReference type="ARBA" id="ARBA00010493"/>
    </source>
</evidence>
<protein>
    <recommendedName>
        <fullName evidence="3">tRNA threonylcarbamoyladenosine biosynthesis protein TsaB</fullName>
    </recommendedName>
    <alternativeName>
        <fullName evidence="6">t(6)A37 threonylcarbamoyladenosine biosynthesis protein TsaB</fullName>
    </alternativeName>
</protein>
<evidence type="ECO:0000256" key="5">
    <source>
        <dbReference type="ARBA" id="ARBA00022694"/>
    </source>
</evidence>
<dbReference type="GO" id="GO:0005829">
    <property type="term" value="C:cytosol"/>
    <property type="evidence" value="ECO:0007669"/>
    <property type="project" value="TreeGrafter"/>
</dbReference>
<evidence type="ECO:0000256" key="4">
    <source>
        <dbReference type="ARBA" id="ARBA00022490"/>
    </source>
</evidence>
<dbReference type="RefSeq" id="WP_253477610.1">
    <property type="nucleotide sequence ID" value="NZ_JALJXV010000004.1"/>
</dbReference>
<dbReference type="AlphaFoldDB" id="A0AAE3G5T9"/>
<comment type="subcellular location">
    <subcellularLocation>
        <location evidence="1">Cytoplasm</location>
    </subcellularLocation>
</comment>
<dbReference type="PANTHER" id="PTHR11735">
    <property type="entry name" value="TRNA N6-ADENOSINE THREONYLCARBAMOYLTRANSFERASE"/>
    <property type="match status" value="1"/>
</dbReference>
<reference evidence="8" key="1">
    <citation type="submission" date="2022-03" db="EMBL/GenBank/DDBJ databases">
        <title>Genomic Encyclopedia of Type Strains, Phase III (KMG-III): the genomes of soil and plant-associated and newly described type strains.</title>
        <authorList>
            <person name="Whitman W."/>
        </authorList>
    </citation>
    <scope>NUCLEOTIDE SEQUENCE</scope>
    <source>
        <strain evidence="8">ANL 6-2</strain>
    </source>
</reference>
<feature type="domain" description="Gcp-like" evidence="7">
    <location>
        <begin position="35"/>
        <end position="158"/>
    </location>
</feature>
<dbReference type="SUPFAM" id="SSF53067">
    <property type="entry name" value="Actin-like ATPase domain"/>
    <property type="match status" value="2"/>
</dbReference>
<gene>
    <name evidence="8" type="ORF">J2T57_002091</name>
</gene>
<keyword evidence="5" id="KW-0819">tRNA processing</keyword>
<dbReference type="InterPro" id="IPR022496">
    <property type="entry name" value="T6A_TsaB"/>
</dbReference>
<keyword evidence="9" id="KW-1185">Reference proteome</keyword>
<evidence type="ECO:0000313" key="9">
    <source>
        <dbReference type="Proteomes" id="UP001205843"/>
    </source>
</evidence>
<evidence type="ECO:0000256" key="3">
    <source>
        <dbReference type="ARBA" id="ARBA00019012"/>
    </source>
</evidence>